<proteinExistence type="predicted"/>
<keyword evidence="2" id="KW-1185">Reference proteome</keyword>
<accession>A0AB34FRH8</accession>
<evidence type="ECO:0000313" key="2">
    <source>
        <dbReference type="Proteomes" id="UP001163105"/>
    </source>
</evidence>
<gene>
    <name evidence="1" type="ORF">O9K51_05285</name>
</gene>
<evidence type="ECO:0000313" key="1">
    <source>
        <dbReference type="EMBL" id="KAJ6441734.1"/>
    </source>
</evidence>
<dbReference type="AlphaFoldDB" id="A0AB34FRH8"/>
<name>A0AB34FRH8_9HYPO</name>
<protein>
    <submittedName>
        <fullName evidence="1">Uncharacterized protein</fullName>
    </submittedName>
</protein>
<reference evidence="1" key="1">
    <citation type="submission" date="2023-01" db="EMBL/GenBank/DDBJ databases">
        <title>The growth and conidiation of Purpureocillium lavendulum are regulated by nitrogen source and histone H3K14 acetylation.</title>
        <authorList>
            <person name="Tang P."/>
            <person name="Han J."/>
            <person name="Zhang C."/>
            <person name="Tang P."/>
            <person name="Qi F."/>
            <person name="Zhang K."/>
            <person name="Liang L."/>
        </authorList>
    </citation>
    <scope>NUCLEOTIDE SEQUENCE</scope>
    <source>
        <strain evidence="1">YMF1.00683</strain>
    </source>
</reference>
<comment type="caution">
    <text evidence="1">The sequence shown here is derived from an EMBL/GenBank/DDBJ whole genome shotgun (WGS) entry which is preliminary data.</text>
</comment>
<organism evidence="1 2">
    <name type="scientific">Purpureocillium lavendulum</name>
    <dbReference type="NCBI Taxonomy" id="1247861"/>
    <lineage>
        <taxon>Eukaryota</taxon>
        <taxon>Fungi</taxon>
        <taxon>Dikarya</taxon>
        <taxon>Ascomycota</taxon>
        <taxon>Pezizomycotina</taxon>
        <taxon>Sordariomycetes</taxon>
        <taxon>Hypocreomycetidae</taxon>
        <taxon>Hypocreales</taxon>
        <taxon>Ophiocordycipitaceae</taxon>
        <taxon>Purpureocillium</taxon>
    </lineage>
</organism>
<dbReference type="Proteomes" id="UP001163105">
    <property type="component" value="Unassembled WGS sequence"/>
</dbReference>
<dbReference type="EMBL" id="JAQHRD010000004">
    <property type="protein sequence ID" value="KAJ6441734.1"/>
    <property type="molecule type" value="Genomic_DNA"/>
</dbReference>
<sequence>MTRNTYCASDTPALVKVMPWADFGDRHRVFQFRADCRGSSPSSWRGHVGHPPAAKLANNLLLFRCTRALDRTLALFGN</sequence>